<dbReference type="Gene3D" id="3.30.465.10">
    <property type="match status" value="2"/>
</dbReference>
<keyword evidence="1" id="KW-0560">Oxidoreductase</keyword>
<comment type="caution">
    <text evidence="3">The sequence shown here is derived from an EMBL/GenBank/DDBJ whole genome shotgun (WGS) entry which is preliminary data.</text>
</comment>
<dbReference type="SUPFAM" id="SSF55447">
    <property type="entry name" value="CO dehydrogenase flavoprotein C-terminal domain-like"/>
    <property type="match status" value="1"/>
</dbReference>
<dbReference type="SUPFAM" id="SSF56176">
    <property type="entry name" value="FAD-binding/transporter-associated domain-like"/>
    <property type="match status" value="1"/>
</dbReference>
<dbReference type="AlphaFoldDB" id="A0A1Q8CK88"/>
<evidence type="ECO:0000313" key="4">
    <source>
        <dbReference type="Proteomes" id="UP000185596"/>
    </source>
</evidence>
<dbReference type="InterPro" id="IPR016167">
    <property type="entry name" value="FAD-bd_PCMH_sub1"/>
</dbReference>
<dbReference type="Pfam" id="PF03450">
    <property type="entry name" value="CO_deh_flav_C"/>
    <property type="match status" value="1"/>
</dbReference>
<evidence type="ECO:0000256" key="1">
    <source>
        <dbReference type="ARBA" id="ARBA00023002"/>
    </source>
</evidence>
<dbReference type="InterPro" id="IPR036318">
    <property type="entry name" value="FAD-bd_PCMH-like_sf"/>
</dbReference>
<dbReference type="InterPro" id="IPR005107">
    <property type="entry name" value="CO_DH_flav_C"/>
</dbReference>
<dbReference type="InterPro" id="IPR036683">
    <property type="entry name" value="CO_DH_flav_C_dom_sf"/>
</dbReference>
<name>A0A1Q8CK88_9PSEU</name>
<dbReference type="PROSITE" id="PS51387">
    <property type="entry name" value="FAD_PCMH"/>
    <property type="match status" value="1"/>
</dbReference>
<dbReference type="Pfam" id="PF00941">
    <property type="entry name" value="FAD_binding_5"/>
    <property type="match status" value="1"/>
</dbReference>
<evidence type="ECO:0000259" key="2">
    <source>
        <dbReference type="PROSITE" id="PS51387"/>
    </source>
</evidence>
<dbReference type="EMBL" id="MSIE01000049">
    <property type="protein sequence ID" value="OLF14775.1"/>
    <property type="molecule type" value="Genomic_DNA"/>
</dbReference>
<dbReference type="Gene3D" id="3.30.43.10">
    <property type="entry name" value="Uridine Diphospho-n-acetylenolpyruvylglucosamine Reductase, domain 2"/>
    <property type="match status" value="1"/>
</dbReference>
<proteinExistence type="predicted"/>
<feature type="domain" description="FAD-binding PCMH-type" evidence="2">
    <location>
        <begin position="1"/>
        <end position="219"/>
    </location>
</feature>
<organism evidence="3 4">
    <name type="scientific">Actinophytocola xanthii</name>
    <dbReference type="NCBI Taxonomy" id="1912961"/>
    <lineage>
        <taxon>Bacteria</taxon>
        <taxon>Bacillati</taxon>
        <taxon>Actinomycetota</taxon>
        <taxon>Actinomycetes</taxon>
        <taxon>Pseudonocardiales</taxon>
        <taxon>Pseudonocardiaceae</taxon>
    </lineage>
</organism>
<dbReference type="InterPro" id="IPR016169">
    <property type="entry name" value="FAD-bd_PCMH_sub2"/>
</dbReference>
<dbReference type="RefSeq" id="WP_075128292.1">
    <property type="nucleotide sequence ID" value="NZ_MSIE01000049.1"/>
</dbReference>
<evidence type="ECO:0000313" key="3">
    <source>
        <dbReference type="EMBL" id="OLF14775.1"/>
    </source>
</evidence>
<dbReference type="GO" id="GO:0071949">
    <property type="term" value="F:FAD binding"/>
    <property type="evidence" value="ECO:0007669"/>
    <property type="project" value="InterPro"/>
</dbReference>
<dbReference type="SMART" id="SM01092">
    <property type="entry name" value="CO_deh_flav_C"/>
    <property type="match status" value="1"/>
</dbReference>
<reference evidence="3 4" key="1">
    <citation type="submission" date="2016-12" db="EMBL/GenBank/DDBJ databases">
        <title>The draft genome sequence of Actinophytocola sp. 11-183.</title>
        <authorList>
            <person name="Wang W."/>
            <person name="Yuan L."/>
        </authorList>
    </citation>
    <scope>NUCLEOTIDE SEQUENCE [LARGE SCALE GENOMIC DNA]</scope>
    <source>
        <strain evidence="3 4">11-183</strain>
    </source>
</reference>
<dbReference type="InterPro" id="IPR016166">
    <property type="entry name" value="FAD-bd_PCMH"/>
</dbReference>
<keyword evidence="4" id="KW-1185">Reference proteome</keyword>
<dbReference type="Gene3D" id="3.30.390.50">
    <property type="entry name" value="CO dehydrogenase flavoprotein, C-terminal domain"/>
    <property type="match status" value="1"/>
</dbReference>
<dbReference type="Proteomes" id="UP000185596">
    <property type="component" value="Unassembled WGS sequence"/>
</dbReference>
<dbReference type="InterPro" id="IPR051312">
    <property type="entry name" value="Diverse_Substr_Oxidored"/>
</dbReference>
<dbReference type="GO" id="GO:0016491">
    <property type="term" value="F:oxidoreductase activity"/>
    <property type="evidence" value="ECO:0007669"/>
    <property type="project" value="UniProtKB-KW"/>
</dbReference>
<gene>
    <name evidence="3" type="ORF">BU204_25550</name>
</gene>
<dbReference type="PANTHER" id="PTHR42659:SF1">
    <property type="entry name" value="OXIDOREDUCTASE"/>
    <property type="match status" value="1"/>
</dbReference>
<dbReference type="PANTHER" id="PTHR42659">
    <property type="entry name" value="XANTHINE DEHYDROGENASE SUBUNIT C-RELATED"/>
    <property type="match status" value="1"/>
</dbReference>
<protein>
    <submittedName>
        <fullName evidence="3">FAD-binding molybdopterin dehydrogenase</fullName>
    </submittedName>
</protein>
<accession>A0A1Q8CK88</accession>
<sequence>MRPFEFAAPDSVRQALHQARDGSAYLAGGTTLVDLMKLDVMTPTLVLDLNALPLRGIRVDRHGLRLGALEPMSEVAANGLVATGYPMITKALLLSASPQLRNMATIGGNLLQRTRCGYFRDTASPCNKRAPGSGCPAIDGDNRTHAVLGTSAQCVATHASDLAVALVALDASVVIHGATGTRRMPVAELYLLPGVTPHQEHRLRPGEIIAEVVVPTLDWARRSTYVKVRDRSSFEFALTSAAVAVDLRHGVIEDVRVAAGGVGTTPWRLPAVERALRGRPMRTDVFEAAAMVASHGAKPLTHNAFKPELLRRTIVRALTSLAV</sequence>
<dbReference type="STRING" id="1912961.BU204_25550"/>
<dbReference type="InterPro" id="IPR002346">
    <property type="entry name" value="Mopterin_DH_FAD-bd"/>
</dbReference>
<dbReference type="OrthoDB" id="9814706at2"/>